<protein>
    <submittedName>
        <fullName evidence="1">Uncharacterized protein</fullName>
    </submittedName>
</protein>
<dbReference type="Proteomes" id="UP000265520">
    <property type="component" value="Unassembled WGS sequence"/>
</dbReference>
<dbReference type="AlphaFoldDB" id="A0A392VGD0"/>
<name>A0A392VGD0_9FABA</name>
<keyword evidence="2" id="KW-1185">Reference proteome</keyword>
<dbReference type="EMBL" id="LXQA011166105">
    <property type="protein sequence ID" value="MCI87446.1"/>
    <property type="molecule type" value="Genomic_DNA"/>
</dbReference>
<evidence type="ECO:0000313" key="2">
    <source>
        <dbReference type="Proteomes" id="UP000265520"/>
    </source>
</evidence>
<reference evidence="1 2" key="1">
    <citation type="journal article" date="2018" name="Front. Plant Sci.">
        <title>Red Clover (Trifolium pratense) and Zigzag Clover (T. medium) - A Picture of Genomic Similarities and Differences.</title>
        <authorList>
            <person name="Dluhosova J."/>
            <person name="Istvanek J."/>
            <person name="Nedelnik J."/>
            <person name="Repkova J."/>
        </authorList>
    </citation>
    <scope>NUCLEOTIDE SEQUENCE [LARGE SCALE GENOMIC DNA]</scope>
    <source>
        <strain evidence="2">cv. 10/8</strain>
        <tissue evidence="1">Leaf</tissue>
    </source>
</reference>
<comment type="caution">
    <text evidence="1">The sequence shown here is derived from an EMBL/GenBank/DDBJ whole genome shotgun (WGS) entry which is preliminary data.</text>
</comment>
<accession>A0A392VGD0</accession>
<evidence type="ECO:0000313" key="1">
    <source>
        <dbReference type="EMBL" id="MCI87446.1"/>
    </source>
</evidence>
<organism evidence="1 2">
    <name type="scientific">Trifolium medium</name>
    <dbReference type="NCBI Taxonomy" id="97028"/>
    <lineage>
        <taxon>Eukaryota</taxon>
        <taxon>Viridiplantae</taxon>
        <taxon>Streptophyta</taxon>
        <taxon>Embryophyta</taxon>
        <taxon>Tracheophyta</taxon>
        <taxon>Spermatophyta</taxon>
        <taxon>Magnoliopsida</taxon>
        <taxon>eudicotyledons</taxon>
        <taxon>Gunneridae</taxon>
        <taxon>Pentapetalae</taxon>
        <taxon>rosids</taxon>
        <taxon>fabids</taxon>
        <taxon>Fabales</taxon>
        <taxon>Fabaceae</taxon>
        <taxon>Papilionoideae</taxon>
        <taxon>50 kb inversion clade</taxon>
        <taxon>NPAAA clade</taxon>
        <taxon>Hologalegina</taxon>
        <taxon>IRL clade</taxon>
        <taxon>Trifolieae</taxon>
        <taxon>Trifolium</taxon>
    </lineage>
</organism>
<sequence>MATMSSPLVWRLSRTSPGDFKFLAWRQHAEQGALWRFKL</sequence>
<proteinExistence type="predicted"/>